<gene>
    <name evidence="1" type="ORF">F5144DRAFT_37639</name>
</gene>
<name>A0ACB7PPJ2_9PEZI</name>
<keyword evidence="2" id="KW-1185">Reference proteome</keyword>
<evidence type="ECO:0000313" key="2">
    <source>
        <dbReference type="Proteomes" id="UP000724584"/>
    </source>
</evidence>
<reference evidence="1 2" key="1">
    <citation type="journal article" date="2021" name="Nat. Commun.">
        <title>Genetic determinants of endophytism in the Arabidopsis root mycobiome.</title>
        <authorList>
            <person name="Mesny F."/>
            <person name="Miyauchi S."/>
            <person name="Thiergart T."/>
            <person name="Pickel B."/>
            <person name="Atanasova L."/>
            <person name="Karlsson M."/>
            <person name="Huettel B."/>
            <person name="Barry K.W."/>
            <person name="Haridas S."/>
            <person name="Chen C."/>
            <person name="Bauer D."/>
            <person name="Andreopoulos W."/>
            <person name="Pangilinan J."/>
            <person name="LaButti K."/>
            <person name="Riley R."/>
            <person name="Lipzen A."/>
            <person name="Clum A."/>
            <person name="Drula E."/>
            <person name="Henrissat B."/>
            <person name="Kohler A."/>
            <person name="Grigoriev I.V."/>
            <person name="Martin F.M."/>
            <person name="Hacquard S."/>
        </authorList>
    </citation>
    <scope>NUCLEOTIDE SEQUENCE [LARGE SCALE GENOMIC DNA]</scope>
    <source>
        <strain evidence="1 2">MPI-SDFR-AT-0079</strain>
    </source>
</reference>
<organism evidence="1 2">
    <name type="scientific">Chaetomium tenue</name>
    <dbReference type="NCBI Taxonomy" id="1854479"/>
    <lineage>
        <taxon>Eukaryota</taxon>
        <taxon>Fungi</taxon>
        <taxon>Dikarya</taxon>
        <taxon>Ascomycota</taxon>
        <taxon>Pezizomycotina</taxon>
        <taxon>Sordariomycetes</taxon>
        <taxon>Sordariomycetidae</taxon>
        <taxon>Sordariales</taxon>
        <taxon>Chaetomiaceae</taxon>
        <taxon>Chaetomium</taxon>
    </lineage>
</organism>
<dbReference type="Proteomes" id="UP000724584">
    <property type="component" value="Unassembled WGS sequence"/>
</dbReference>
<accession>A0ACB7PPJ2</accession>
<evidence type="ECO:0000313" key="1">
    <source>
        <dbReference type="EMBL" id="KAH6650207.1"/>
    </source>
</evidence>
<sequence length="847" mass="88588">MPSIFGKSGSTAGRAKTRHKSIRGTISAPIPIPTSPDDDEFPIRNPGSAKTSIKTDDEFPIRQPGTGVAVPLPTTDGPGSSPDEPAEGAQAPELGDQQDQQPSELESSPESGTGLGGEQEKTQGLSPIPEPASGSGGSGGSPTDLTQAIIPDPPSTPPPAPPSGPNTPSGHPDSRPASRPASRSPPNRVSPHKSSPPAASPSPAAPPARRATNPALSTVRYSMISDASKQTTQSKDSPHRKKSTLRSALGRLFGRGKKKAANGGGQDVPRDSGRESRPLGSVQHRSDPTALTRPNQRSPKRSASLPMSEFDRPLRSHSVGPDDIMAIESVRNSIQGDPAGSNAAIRRRAATLGGHALLRPHIFNREWGAGLSPRPASAQGRASRAGDRADPDDPSEIGRAITSDSGGGLRRRSRSLSGLQGLAGIQRGGRRRSDEIRYWRESYNPGFMSPLSSNAHDDVDDTGMADISAPESPAAERPPRTPPQPFNFGLLSKEMLGMKITHAADMDMRLGGLESRTLHLERAVDKLCSTVPGVKRVVDRKDMARPGSSRRSLETDTQSQLSLNDYQTYTSSLQPPPYPAPKAKAAATATATTTPHPPNRPTSGSTTVRGAASLPALVGGPDPSREDTTTIAKLRADLDAERAARHALEAQVKKLSERLNTLSTTMFAMVRGPSESRSQERLGMVGSGGGAGSSVGGGSGGGGGSALSLPLTPKMASPLLAPPPALFPREQLSVFETDDDDDDDGEVSGAPLATTASAGAGAGAGAVKKHAKGRDLDEGEVTEDDFQTPREGRTPMVGYGAFGEELRPEEDDDEEEGGDEDDRKRRKAARTLSLSQLTLGKGKRAKV</sequence>
<protein>
    <submittedName>
        <fullName evidence="1">Uncharacterized protein</fullName>
    </submittedName>
</protein>
<dbReference type="EMBL" id="JAGIZQ010000001">
    <property type="protein sequence ID" value="KAH6650207.1"/>
    <property type="molecule type" value="Genomic_DNA"/>
</dbReference>
<comment type="caution">
    <text evidence="1">The sequence shown here is derived from an EMBL/GenBank/DDBJ whole genome shotgun (WGS) entry which is preliminary data.</text>
</comment>
<proteinExistence type="predicted"/>